<evidence type="ECO:0000256" key="1">
    <source>
        <dbReference type="ARBA" id="ARBA00022737"/>
    </source>
</evidence>
<name>A0AAD5YRN5_9AGAR</name>
<evidence type="ECO:0000259" key="2">
    <source>
        <dbReference type="Pfam" id="PF24883"/>
    </source>
</evidence>
<sequence>MFFPNAQNTTIKNSNFTGIDAQYIFNQRVSGIDILLEAATPEAAFDSDARRYAPSCYPGTREQYIQDLTSWASTSYEGKPMIYWMKGPAGVGKSAIAQTCAEELQRMEQPELGAAFFFSVNGCSDDTRLFPILAYQLSTLFPDYRRILDTKIQNDKTLLKKRISRQFESLVISPLRDLEKQGSRIGKRTIIIDGLDECESEDAQSEILQIIGESVRDQTTPFCWAIFSRPNPCIEAAFSLISALIPCHIVWLPISRSVDQEIELYLKGGFANILRHRNMPTMLPWPDDEHIQNLWTLRMDYLPILPQCSASSTDSHIWIRWSLYARL</sequence>
<evidence type="ECO:0000313" key="4">
    <source>
        <dbReference type="Proteomes" id="UP001213000"/>
    </source>
</evidence>
<dbReference type="Proteomes" id="UP001213000">
    <property type="component" value="Unassembled WGS sequence"/>
</dbReference>
<dbReference type="InterPro" id="IPR027417">
    <property type="entry name" value="P-loop_NTPase"/>
</dbReference>
<comment type="caution">
    <text evidence="3">The sequence shown here is derived from an EMBL/GenBank/DDBJ whole genome shotgun (WGS) entry which is preliminary data.</text>
</comment>
<accession>A0AAD5YRN5</accession>
<proteinExistence type="predicted"/>
<gene>
    <name evidence="3" type="ORF">NP233_g5668</name>
</gene>
<dbReference type="Gene3D" id="3.40.50.300">
    <property type="entry name" value="P-loop containing nucleotide triphosphate hydrolases"/>
    <property type="match status" value="1"/>
</dbReference>
<dbReference type="Pfam" id="PF24883">
    <property type="entry name" value="NPHP3_N"/>
    <property type="match status" value="1"/>
</dbReference>
<evidence type="ECO:0000313" key="3">
    <source>
        <dbReference type="EMBL" id="KAJ3568491.1"/>
    </source>
</evidence>
<reference evidence="3" key="1">
    <citation type="submission" date="2022-07" db="EMBL/GenBank/DDBJ databases">
        <title>Genome Sequence of Leucocoprinus birnbaumii.</title>
        <authorList>
            <person name="Buettner E."/>
        </authorList>
    </citation>
    <scope>NUCLEOTIDE SEQUENCE</scope>
    <source>
        <strain evidence="3">VT141</strain>
    </source>
</reference>
<dbReference type="PANTHER" id="PTHR10039">
    <property type="entry name" value="AMELOGENIN"/>
    <property type="match status" value="1"/>
</dbReference>
<dbReference type="InterPro" id="IPR056884">
    <property type="entry name" value="NPHP3-like_N"/>
</dbReference>
<organism evidence="3 4">
    <name type="scientific">Leucocoprinus birnbaumii</name>
    <dbReference type="NCBI Taxonomy" id="56174"/>
    <lineage>
        <taxon>Eukaryota</taxon>
        <taxon>Fungi</taxon>
        <taxon>Dikarya</taxon>
        <taxon>Basidiomycota</taxon>
        <taxon>Agaricomycotina</taxon>
        <taxon>Agaricomycetes</taxon>
        <taxon>Agaricomycetidae</taxon>
        <taxon>Agaricales</taxon>
        <taxon>Agaricineae</taxon>
        <taxon>Agaricaceae</taxon>
        <taxon>Leucocoprinus</taxon>
    </lineage>
</organism>
<dbReference type="SUPFAM" id="SSF52540">
    <property type="entry name" value="P-loop containing nucleoside triphosphate hydrolases"/>
    <property type="match status" value="1"/>
</dbReference>
<keyword evidence="1" id="KW-0677">Repeat</keyword>
<dbReference type="AlphaFoldDB" id="A0AAD5YRN5"/>
<dbReference type="EMBL" id="JANIEX010000342">
    <property type="protein sequence ID" value="KAJ3568491.1"/>
    <property type="molecule type" value="Genomic_DNA"/>
</dbReference>
<keyword evidence="4" id="KW-1185">Reference proteome</keyword>
<protein>
    <recommendedName>
        <fullName evidence="2">Nephrocystin 3-like N-terminal domain-containing protein</fullName>
    </recommendedName>
</protein>
<feature type="domain" description="Nephrocystin 3-like N-terminal" evidence="2">
    <location>
        <begin position="66"/>
        <end position="229"/>
    </location>
</feature>